<evidence type="ECO:0000256" key="6">
    <source>
        <dbReference type="ARBA" id="ARBA00022723"/>
    </source>
</evidence>
<evidence type="ECO:0000256" key="8">
    <source>
        <dbReference type="ARBA" id="ARBA00022833"/>
    </source>
</evidence>
<comment type="similarity">
    <text evidence="3">Belongs to the peptidase M50B family.</text>
</comment>
<evidence type="ECO:0000256" key="7">
    <source>
        <dbReference type="ARBA" id="ARBA00022801"/>
    </source>
</evidence>
<protein>
    <submittedName>
        <fullName evidence="15">Site-2 protease family protein</fullName>
    </submittedName>
</protein>
<dbReference type="CDD" id="cd06160">
    <property type="entry name" value="S2P-M50_like_2"/>
    <property type="match status" value="1"/>
</dbReference>
<keyword evidence="9 13" id="KW-1133">Transmembrane helix</keyword>
<evidence type="ECO:0000313" key="15">
    <source>
        <dbReference type="EMBL" id="TQE91275.1"/>
    </source>
</evidence>
<evidence type="ECO:0000256" key="3">
    <source>
        <dbReference type="ARBA" id="ARBA00007931"/>
    </source>
</evidence>
<feature type="domain" description="Peptidase M50" evidence="14">
    <location>
        <begin position="67"/>
        <end position="141"/>
    </location>
</feature>
<dbReference type="Pfam" id="PF02163">
    <property type="entry name" value="Peptidase_M50"/>
    <property type="match status" value="2"/>
</dbReference>
<dbReference type="InterPro" id="IPR008915">
    <property type="entry name" value="Peptidase_M50"/>
</dbReference>
<feature type="transmembrane region" description="Helical" evidence="13">
    <location>
        <begin position="50"/>
        <end position="77"/>
    </location>
</feature>
<evidence type="ECO:0000256" key="1">
    <source>
        <dbReference type="ARBA" id="ARBA00001947"/>
    </source>
</evidence>
<evidence type="ECO:0000259" key="14">
    <source>
        <dbReference type="Pfam" id="PF02163"/>
    </source>
</evidence>
<evidence type="ECO:0000256" key="4">
    <source>
        <dbReference type="ARBA" id="ARBA00022670"/>
    </source>
</evidence>
<evidence type="ECO:0000256" key="2">
    <source>
        <dbReference type="ARBA" id="ARBA00004141"/>
    </source>
</evidence>
<dbReference type="GO" id="GO:0008237">
    <property type="term" value="F:metallopeptidase activity"/>
    <property type="evidence" value="ECO:0007669"/>
    <property type="project" value="UniProtKB-KW"/>
</dbReference>
<dbReference type="GO" id="GO:0046872">
    <property type="term" value="F:metal ion binding"/>
    <property type="evidence" value="ECO:0007669"/>
    <property type="project" value="UniProtKB-KW"/>
</dbReference>
<dbReference type="AlphaFoldDB" id="A0A540V3E4"/>
<keyword evidence="5 13" id="KW-0812">Transmembrane</keyword>
<feature type="transmembrane region" description="Helical" evidence="13">
    <location>
        <begin position="89"/>
        <end position="108"/>
    </location>
</feature>
<evidence type="ECO:0000256" key="5">
    <source>
        <dbReference type="ARBA" id="ARBA00022692"/>
    </source>
</evidence>
<feature type="coiled-coil region" evidence="12">
    <location>
        <begin position="256"/>
        <end position="299"/>
    </location>
</feature>
<gene>
    <name evidence="15" type="ORF">FKZ59_06430</name>
</gene>
<feature type="transmembrane region" description="Helical" evidence="13">
    <location>
        <begin position="120"/>
        <end position="140"/>
    </location>
</feature>
<dbReference type="OrthoDB" id="9800627at2"/>
<proteinExistence type="inferred from homology"/>
<keyword evidence="12" id="KW-0175">Coiled coil</keyword>
<feature type="transmembrane region" description="Helical" evidence="13">
    <location>
        <begin position="332"/>
        <end position="353"/>
    </location>
</feature>
<evidence type="ECO:0000256" key="11">
    <source>
        <dbReference type="ARBA" id="ARBA00023136"/>
    </source>
</evidence>
<accession>A0A540V3E4</accession>
<dbReference type="PANTHER" id="PTHR39188:SF3">
    <property type="entry name" value="STAGE IV SPORULATION PROTEIN FB"/>
    <property type="match status" value="1"/>
</dbReference>
<organism evidence="15 16">
    <name type="scientific">Ureibacillus terrenus</name>
    <dbReference type="NCBI Taxonomy" id="118246"/>
    <lineage>
        <taxon>Bacteria</taxon>
        <taxon>Bacillati</taxon>
        <taxon>Bacillota</taxon>
        <taxon>Bacilli</taxon>
        <taxon>Bacillales</taxon>
        <taxon>Caryophanaceae</taxon>
        <taxon>Ureibacillus</taxon>
    </lineage>
</organism>
<keyword evidence="7" id="KW-0378">Hydrolase</keyword>
<name>A0A540V3E4_9BACL</name>
<comment type="subcellular location">
    <subcellularLocation>
        <location evidence="2">Membrane</location>
        <topology evidence="2">Multi-pass membrane protein</topology>
    </subcellularLocation>
</comment>
<evidence type="ECO:0000313" key="16">
    <source>
        <dbReference type="Proteomes" id="UP000315753"/>
    </source>
</evidence>
<keyword evidence="8" id="KW-0862">Zinc</keyword>
<dbReference type="EMBL" id="VIGD01000006">
    <property type="protein sequence ID" value="TQE91275.1"/>
    <property type="molecule type" value="Genomic_DNA"/>
</dbReference>
<keyword evidence="11 13" id="KW-0472">Membrane</keyword>
<dbReference type="Proteomes" id="UP000315753">
    <property type="component" value="Unassembled WGS sequence"/>
</dbReference>
<feature type="transmembrane region" description="Helical" evidence="13">
    <location>
        <begin position="147"/>
        <end position="167"/>
    </location>
</feature>
<feature type="transmembrane region" description="Helical" evidence="13">
    <location>
        <begin position="187"/>
        <end position="211"/>
    </location>
</feature>
<evidence type="ECO:0000256" key="13">
    <source>
        <dbReference type="SAM" id="Phobius"/>
    </source>
</evidence>
<keyword evidence="6" id="KW-0479">Metal-binding</keyword>
<feature type="domain" description="Peptidase M50" evidence="14">
    <location>
        <begin position="146"/>
        <end position="181"/>
    </location>
</feature>
<dbReference type="PANTHER" id="PTHR39188">
    <property type="entry name" value="MEMBRANE-ASSOCIATED ZINC METALLOPROTEASE M50B"/>
    <property type="match status" value="1"/>
</dbReference>
<evidence type="ECO:0000256" key="12">
    <source>
        <dbReference type="SAM" id="Coils"/>
    </source>
</evidence>
<keyword evidence="10" id="KW-0482">Metalloprotease</keyword>
<comment type="caution">
    <text evidence="15">The sequence shown here is derived from an EMBL/GenBank/DDBJ whole genome shotgun (WGS) entry which is preliminary data.</text>
</comment>
<evidence type="ECO:0000256" key="9">
    <source>
        <dbReference type="ARBA" id="ARBA00022989"/>
    </source>
</evidence>
<comment type="cofactor">
    <cofactor evidence="1">
        <name>Zn(2+)</name>
        <dbReference type="ChEBI" id="CHEBI:29105"/>
    </cofactor>
</comment>
<evidence type="ECO:0000256" key="10">
    <source>
        <dbReference type="ARBA" id="ARBA00023049"/>
    </source>
</evidence>
<sequence>MILNSWSDIMEASRKKNSIWGILSVAALFLVGKLKWLLPFLKFLKLKTLISMLIFLGTYAALYGWKFAVALVYLIFVHECGHLYAARKLNIPTSPAIFIPFMGAVVGTKKQPKNAKEEAFIAYMGPLFGLLAFLPAVPLYMFTKDSFWALVIVLGSILNLFNLIPITPLDGGRIVSAISTKLWGLGLILLLVFAIWSQSFLAFVMMFLGLFQWSSIRKIQKNISDDRKRVIEYQEMLASLKNIAETSTYEHLQYFAKSLEKNLKEERELLETLDILNDEQEHEKEMSEEERERTREQKKQAFISGFEREVENIHKRVEQTASYYQTDGKTKLFTFLIYFGLAAVLGISSYLSFSLLPPALE</sequence>
<keyword evidence="4 15" id="KW-0645">Protease</keyword>
<keyword evidence="16" id="KW-1185">Reference proteome</keyword>
<feature type="transmembrane region" description="Helical" evidence="13">
    <location>
        <begin position="20"/>
        <end position="38"/>
    </location>
</feature>
<dbReference type="GO" id="GO:0006508">
    <property type="term" value="P:proteolysis"/>
    <property type="evidence" value="ECO:0007669"/>
    <property type="project" value="UniProtKB-KW"/>
</dbReference>
<reference evidence="15 16" key="1">
    <citation type="submission" date="2019-06" db="EMBL/GenBank/DDBJ databases">
        <title>Genome sequence of Ureibacillus terrenus.</title>
        <authorList>
            <person name="Maclea K.S."/>
            <person name="Simoes M."/>
        </authorList>
    </citation>
    <scope>NUCLEOTIDE SEQUENCE [LARGE SCALE GENOMIC DNA]</scope>
    <source>
        <strain evidence="15 16">ATCC BAA-384</strain>
    </source>
</reference>
<dbReference type="GO" id="GO:0016020">
    <property type="term" value="C:membrane"/>
    <property type="evidence" value="ECO:0007669"/>
    <property type="project" value="UniProtKB-SubCell"/>
</dbReference>